<organism evidence="1">
    <name type="scientific">uncultured Thermomicrobiales bacterium</name>
    <dbReference type="NCBI Taxonomy" id="1645740"/>
    <lineage>
        <taxon>Bacteria</taxon>
        <taxon>Pseudomonadati</taxon>
        <taxon>Thermomicrobiota</taxon>
        <taxon>Thermomicrobia</taxon>
        <taxon>Thermomicrobiales</taxon>
        <taxon>environmental samples</taxon>
    </lineage>
</organism>
<dbReference type="Gene3D" id="3.30.1330.70">
    <property type="entry name" value="Holliday junction resolvase RusA"/>
    <property type="match status" value="1"/>
</dbReference>
<dbReference type="GO" id="GO:0000287">
    <property type="term" value="F:magnesium ion binding"/>
    <property type="evidence" value="ECO:0007669"/>
    <property type="project" value="InterPro"/>
</dbReference>
<gene>
    <name evidence="1" type="ORF">AVDCRST_MAG19-3311</name>
</gene>
<evidence type="ECO:0000313" key="1">
    <source>
        <dbReference type="EMBL" id="CAA9575601.1"/>
    </source>
</evidence>
<reference evidence="1" key="1">
    <citation type="submission" date="2020-02" db="EMBL/GenBank/DDBJ databases">
        <authorList>
            <person name="Meier V. D."/>
        </authorList>
    </citation>
    <scope>NUCLEOTIDE SEQUENCE</scope>
    <source>
        <strain evidence="1">AVDCRST_MAG19</strain>
    </source>
</reference>
<dbReference type="SUPFAM" id="SSF103084">
    <property type="entry name" value="Holliday junction resolvase RusA"/>
    <property type="match status" value="1"/>
</dbReference>
<accession>A0A6J4VFB6</accession>
<dbReference type="GO" id="GO:0006281">
    <property type="term" value="P:DNA repair"/>
    <property type="evidence" value="ECO:0007669"/>
    <property type="project" value="InterPro"/>
</dbReference>
<dbReference type="EMBL" id="CADCWL010000180">
    <property type="protein sequence ID" value="CAA9575601.1"/>
    <property type="molecule type" value="Genomic_DNA"/>
</dbReference>
<dbReference type="InterPro" id="IPR036614">
    <property type="entry name" value="RusA-like_sf"/>
</dbReference>
<protein>
    <submittedName>
        <fullName evidence="1">Uncharacterized protein</fullName>
    </submittedName>
</protein>
<dbReference type="GO" id="GO:0006310">
    <property type="term" value="P:DNA recombination"/>
    <property type="evidence" value="ECO:0007669"/>
    <property type="project" value="InterPro"/>
</dbReference>
<sequence>MPTAAPPPPAAFTAPPVALALTLPLPPGVNNQYLQVGRRRVLSKPAQTFNRDVLKAVERARRDGIVAADAEAALRVSLLGVYLTFFFETPLRRDLDGGLKIALDALGRALGFDDRSVVDLHLTKRIDPLRPRLELELETIPDWEFDRAYVYLGDAAADADALLAAAATAPPPSR</sequence>
<proteinExistence type="predicted"/>
<dbReference type="AlphaFoldDB" id="A0A6J4VFB6"/>
<name>A0A6J4VFB6_9BACT</name>